<comment type="caution">
    <text evidence="2">The sequence shown here is derived from an EMBL/GenBank/DDBJ whole genome shotgun (WGS) entry which is preliminary data.</text>
</comment>
<gene>
    <name evidence="2" type="ORF">DS031_03090</name>
</gene>
<accession>A0A366Y3K8</accession>
<dbReference type="AlphaFoldDB" id="A0A366Y3K8"/>
<dbReference type="Pfam" id="PF14266">
    <property type="entry name" value="YceG_bac"/>
    <property type="match status" value="2"/>
</dbReference>
<proteinExistence type="predicted"/>
<dbReference type="Proteomes" id="UP000253314">
    <property type="component" value="Unassembled WGS sequence"/>
</dbReference>
<evidence type="ECO:0000313" key="3">
    <source>
        <dbReference type="Proteomes" id="UP000253314"/>
    </source>
</evidence>
<dbReference type="RefSeq" id="WP_113804473.1">
    <property type="nucleotide sequence ID" value="NZ_QOCW01000002.1"/>
</dbReference>
<evidence type="ECO:0000313" key="2">
    <source>
        <dbReference type="EMBL" id="RBW70993.1"/>
    </source>
</evidence>
<reference evidence="2 3" key="1">
    <citation type="submission" date="2018-07" db="EMBL/GenBank/DDBJ databases">
        <title>Lottiidibacillus patelloidae gen. nov., sp. nov., isolated from the intestinal tract of a marine limpet and the reclassification of B. taeanensis BH030017T, B. algicola KMM 3737T and B. hwajinpoensis SW-72T as genus Lottiidibacillus.</title>
        <authorList>
            <person name="Liu R."/>
            <person name="Huang Z."/>
        </authorList>
    </citation>
    <scope>NUCLEOTIDE SEQUENCE [LARGE SCALE GENOMIC DNA]</scope>
    <source>
        <strain evidence="2 3">BH030017</strain>
    </source>
</reference>
<name>A0A366Y3K8_9BACI</name>
<keyword evidence="3" id="KW-1185">Reference proteome</keyword>
<dbReference type="EMBL" id="QOCW01000002">
    <property type="protein sequence ID" value="RBW70993.1"/>
    <property type="molecule type" value="Genomic_DNA"/>
</dbReference>
<dbReference type="InterPro" id="IPR025647">
    <property type="entry name" value="YceG_bac"/>
</dbReference>
<protein>
    <recommendedName>
        <fullName evidence="1">Putative component of 'biosynthetic module' domain-containing protein</fullName>
    </recommendedName>
</protein>
<organism evidence="2 3">
    <name type="scientific">Bacillus taeanensis</name>
    <dbReference type="NCBI Taxonomy" id="273032"/>
    <lineage>
        <taxon>Bacteria</taxon>
        <taxon>Bacillati</taxon>
        <taxon>Bacillota</taxon>
        <taxon>Bacilli</taxon>
        <taxon>Bacillales</taxon>
        <taxon>Bacillaceae</taxon>
        <taxon>Bacillus</taxon>
    </lineage>
</organism>
<dbReference type="OrthoDB" id="2421008at2"/>
<feature type="domain" description="Putative component of 'biosynthetic module'" evidence="1">
    <location>
        <begin position="294"/>
        <end position="515"/>
    </location>
</feature>
<sequence>MTISYQEIQPLVIKNVPIEKWKEIISTNLPQREKYIGDNQTFFFSQFIGQILGTSEDEDEYYNELFELVHHENLQLILLSENLDKTIANDRFQSIQQVLLINQKEKGLSVNRFVAFLDGLIPKSENSAMHRHLRIKMIEVFKAFEKHHKAGFNDKDFRRVLVDLIKWSWNHLDQWLASCSVETKMPRVLWYGDASKSEAYFLYYLQLVGCDLILYHPAKKDIFKGFGLEISKSLVYNNSYQSDPEPFPKERKKRSSTVAFKATRQMDQVLHHDSSQLYKSWQFRDYIPMSLTLKTTYDEIFLLSREKAFIRPNFYVENGIVHIPVLFAKVAGVTTNQNEYWSRMHELIRDDYALLINQFPFTAEVNVNFYYHYHHALNNEGKLDASKLIESNWWPYSFLPSGLQYGLAEAISRLCEKPFLLKRNGEKEEDVQLYLLQQASKIPKKIIELLQKFDYSQAVPRIVLYNNEMNGSLSRSDAALLLLLNEMGVDLILYHPAGHNDVEQYITEDKFDVHRLDEMCFELGFKQSLGFRDLVKSKLFKFLGE</sequence>
<evidence type="ECO:0000259" key="1">
    <source>
        <dbReference type="Pfam" id="PF14266"/>
    </source>
</evidence>
<feature type="domain" description="Putative component of 'biosynthetic module'" evidence="1">
    <location>
        <begin position="20"/>
        <end position="271"/>
    </location>
</feature>